<dbReference type="PROSITE" id="PS50263">
    <property type="entry name" value="CN_HYDROLASE"/>
    <property type="match status" value="1"/>
</dbReference>
<evidence type="ECO:0000256" key="5">
    <source>
        <dbReference type="ARBA" id="ARBA00022840"/>
    </source>
</evidence>
<dbReference type="SUPFAM" id="SSF52402">
    <property type="entry name" value="Adenine nucleotide alpha hydrolases-like"/>
    <property type="match status" value="1"/>
</dbReference>
<evidence type="ECO:0000256" key="11">
    <source>
        <dbReference type="SAM" id="MobiDB-lite"/>
    </source>
</evidence>
<feature type="region of interest" description="Disordered" evidence="11">
    <location>
        <begin position="555"/>
        <end position="585"/>
    </location>
</feature>
<comment type="similarity">
    <text evidence="10">Belongs to the NAD synthetase family.</text>
</comment>
<name>A0A0R3C304_9BRAD</name>
<dbReference type="InterPro" id="IPR014445">
    <property type="entry name" value="Gln-dep_NAD_synthase"/>
</dbReference>
<evidence type="ECO:0000256" key="2">
    <source>
        <dbReference type="ARBA" id="ARBA00007145"/>
    </source>
</evidence>
<dbReference type="PANTHER" id="PTHR23090:SF9">
    <property type="entry name" value="GLUTAMINE-DEPENDENT NAD(+) SYNTHETASE"/>
    <property type="match status" value="1"/>
</dbReference>
<evidence type="ECO:0000256" key="7">
    <source>
        <dbReference type="HAMAP-Rule" id="MF_02090"/>
    </source>
</evidence>
<dbReference type="PANTHER" id="PTHR23090">
    <property type="entry name" value="NH 3 /GLUTAMINE-DEPENDENT NAD + SYNTHETASE"/>
    <property type="match status" value="1"/>
</dbReference>
<dbReference type="Gene3D" id="3.40.50.620">
    <property type="entry name" value="HUPs"/>
    <property type="match status" value="1"/>
</dbReference>
<evidence type="ECO:0000313" key="13">
    <source>
        <dbReference type="EMBL" id="KRP92023.1"/>
    </source>
</evidence>
<dbReference type="AlphaFoldDB" id="A0A0R3C304"/>
<feature type="binding site" evidence="7">
    <location>
        <position position="191"/>
    </location>
    <ligand>
        <name>L-glutamine</name>
        <dbReference type="ChEBI" id="CHEBI:58359"/>
    </ligand>
</feature>
<feature type="binding site" evidence="7">
    <location>
        <position position="185"/>
    </location>
    <ligand>
        <name>L-glutamine</name>
        <dbReference type="ChEBI" id="CHEBI:58359"/>
    </ligand>
</feature>
<evidence type="ECO:0000313" key="14">
    <source>
        <dbReference type="Proteomes" id="UP000051380"/>
    </source>
</evidence>
<evidence type="ECO:0000256" key="3">
    <source>
        <dbReference type="ARBA" id="ARBA00022598"/>
    </source>
</evidence>
<feature type="binding site" evidence="7">
    <location>
        <position position="406"/>
    </location>
    <ligand>
        <name>ATP</name>
        <dbReference type="ChEBI" id="CHEBI:30616"/>
    </ligand>
</feature>
<comment type="similarity">
    <text evidence="2 7 8">In the C-terminal section; belongs to the NAD synthetase family.</text>
</comment>
<feature type="active site" description="Proton acceptor" evidence="9">
    <location>
        <position position="48"/>
    </location>
</feature>
<evidence type="ECO:0000256" key="10">
    <source>
        <dbReference type="RuleBase" id="RU003811"/>
    </source>
</evidence>
<dbReference type="EMBL" id="LJYF01000031">
    <property type="protein sequence ID" value="KRP92023.1"/>
    <property type="molecule type" value="Genomic_DNA"/>
</dbReference>
<dbReference type="EC" id="6.3.5.1" evidence="7 8"/>
<reference evidence="13 14" key="1">
    <citation type="submission" date="2015-09" db="EMBL/GenBank/DDBJ databases">
        <title>Draft Genome Sequence of the Strain BR 3267 (Bradyrhizobium yuanmingense) recommended as inoculant for cowpea in Brazil.</title>
        <authorList>
            <person name="Simoes-Araujo J.L."/>
            <person name="Zilli J.E."/>
        </authorList>
    </citation>
    <scope>NUCLEOTIDE SEQUENCE [LARGE SCALE GENOMIC DNA]</scope>
    <source>
        <strain evidence="13 14">BR3267</strain>
    </source>
</reference>
<feature type="domain" description="CN hydrolase" evidence="12">
    <location>
        <begin position="8"/>
        <end position="255"/>
    </location>
</feature>
<dbReference type="GO" id="GO:0005737">
    <property type="term" value="C:cytoplasm"/>
    <property type="evidence" value="ECO:0007669"/>
    <property type="project" value="InterPro"/>
</dbReference>
<feature type="binding site" evidence="7">
    <location>
        <begin position="299"/>
        <end position="306"/>
    </location>
    <ligand>
        <name>ATP</name>
        <dbReference type="ChEBI" id="CHEBI:30616"/>
    </ligand>
</feature>
<dbReference type="Proteomes" id="UP000051380">
    <property type="component" value="Unassembled WGS sequence"/>
</dbReference>
<dbReference type="PROSITE" id="PS00920">
    <property type="entry name" value="NITRIL_CHT_1"/>
    <property type="match status" value="1"/>
</dbReference>
<evidence type="ECO:0000256" key="9">
    <source>
        <dbReference type="PROSITE-ProRule" id="PRU10139"/>
    </source>
</evidence>
<dbReference type="Pfam" id="PF00795">
    <property type="entry name" value="CN_hydrolase"/>
    <property type="match status" value="1"/>
</dbReference>
<keyword evidence="5 7" id="KW-0067">ATP-binding</keyword>
<feature type="binding site" evidence="7">
    <location>
        <position position="123"/>
    </location>
    <ligand>
        <name>L-glutamine</name>
        <dbReference type="ChEBI" id="CHEBI:58359"/>
    </ligand>
</feature>
<dbReference type="HAMAP" id="MF_02090">
    <property type="entry name" value="NadE_glutamine_dep"/>
    <property type="match status" value="1"/>
</dbReference>
<evidence type="ECO:0000256" key="8">
    <source>
        <dbReference type="PIRNR" id="PIRNR006630"/>
    </source>
</evidence>
<keyword evidence="3 7" id="KW-0436">Ligase</keyword>
<dbReference type="NCBIfam" id="TIGR00552">
    <property type="entry name" value="nadE"/>
    <property type="match status" value="1"/>
</dbReference>
<dbReference type="GO" id="GO:0004359">
    <property type="term" value="F:glutaminase activity"/>
    <property type="evidence" value="ECO:0007669"/>
    <property type="project" value="InterPro"/>
</dbReference>
<dbReference type="InterPro" id="IPR022310">
    <property type="entry name" value="NAD/GMP_synthase"/>
</dbReference>
<dbReference type="Gene3D" id="3.60.110.10">
    <property type="entry name" value="Carbon-nitrogen hydrolase"/>
    <property type="match status" value="1"/>
</dbReference>
<feature type="binding site" evidence="7">
    <location>
        <position position="411"/>
    </location>
    <ligand>
        <name>deamido-NAD(+)</name>
        <dbReference type="ChEBI" id="CHEBI:58437"/>
        <note>ligand shared between two neighboring subunits</note>
    </ligand>
</feature>
<evidence type="ECO:0000259" key="12">
    <source>
        <dbReference type="PROSITE" id="PS50263"/>
    </source>
</evidence>
<keyword evidence="4 7" id="KW-0547">Nucleotide-binding</keyword>
<dbReference type="Pfam" id="PF02540">
    <property type="entry name" value="NAD_synthase"/>
    <property type="match status" value="1"/>
</dbReference>
<dbReference type="UniPathway" id="UPA00253">
    <property type="reaction ID" value="UER00334"/>
</dbReference>
<dbReference type="CDD" id="cd00553">
    <property type="entry name" value="NAD_synthase"/>
    <property type="match status" value="1"/>
</dbReference>
<dbReference type="InterPro" id="IPR036526">
    <property type="entry name" value="C-N_Hydrolase_sf"/>
</dbReference>
<dbReference type="GO" id="GO:0003952">
    <property type="term" value="F:NAD+ synthase (glutamine-hydrolyzing) activity"/>
    <property type="evidence" value="ECO:0007669"/>
    <property type="project" value="UniProtKB-UniRule"/>
</dbReference>
<sequence length="585" mass="63157">MTERLDTFAVTLAQLNPTMGDVEGNAAKARAARAQAKSDGADLVLFPELFIAGYPPEDLVQKPAFQAACRAAIESLARETADGGPAMLVGTPWVEEGMLYNACALLDGGRIASLRFKRNLPNYGVFDEKRLFSRGPAAGPVTVRGVRIGVPICEDIWLEESEDYENVVETLAETGAEIILVPNGSPYARDKNDVRLSVAVARVTESGLPLVYLNQVGGQDELVFDGASFALNGDLSLAAQLPAFEEGIVTLRFSRNGDDWRCSGPIAELPERDKADYAACVLGLRDYVAKNGFPGVLLGISGGIDSALCAAIAVDALGVDQVHGVMLPYRYTAPHSIADAGELAGHLGIRYEVLPIAEAVTGFETILSGIFKNLPPDITEENLQARTRGTLLMAISNKTGLMVVTTGNKSEMSVGYATLYGDMNGGFNPIKDIYKTQVFRLASLRNAWKPEGALGPAGEVIPPDIITRPPTAELRENQTDQDSLPPYDVLDAILERLVEREEPLDQIIAAGFDRETVIRIDHLLNVAEYKRRQAAPGVKVTPRNFGRDRRYPITNRFRDKGQPLPATDEALVSRGSTASIDAFEG</sequence>
<feature type="binding site" evidence="7">
    <location>
        <position position="382"/>
    </location>
    <ligand>
        <name>deamido-NAD(+)</name>
        <dbReference type="ChEBI" id="CHEBI:58437"/>
        <note>ligand shared between two neighboring subunits</note>
    </ligand>
</feature>
<dbReference type="RefSeq" id="WP_057028829.1">
    <property type="nucleotide sequence ID" value="NZ_LJYF01000031.1"/>
</dbReference>
<dbReference type="NCBIfam" id="NF010588">
    <property type="entry name" value="PRK13981.1"/>
    <property type="match status" value="1"/>
</dbReference>
<dbReference type="GO" id="GO:0000257">
    <property type="term" value="F:nitrilase activity"/>
    <property type="evidence" value="ECO:0007669"/>
    <property type="project" value="UniProtKB-ARBA"/>
</dbReference>
<organism evidence="13 14">
    <name type="scientific">Bradyrhizobium yuanmingense</name>
    <dbReference type="NCBI Taxonomy" id="108015"/>
    <lineage>
        <taxon>Bacteria</taxon>
        <taxon>Pseudomonadati</taxon>
        <taxon>Pseudomonadota</taxon>
        <taxon>Alphaproteobacteria</taxon>
        <taxon>Hyphomicrobiales</taxon>
        <taxon>Nitrobacteraceae</taxon>
        <taxon>Bradyrhizobium</taxon>
    </lineage>
</organism>
<feature type="active site" description="Nucleophile; for glutaminase activity" evidence="7">
    <location>
        <position position="153"/>
    </location>
</feature>
<dbReference type="OrthoDB" id="9760188at2"/>
<dbReference type="InterPro" id="IPR014729">
    <property type="entry name" value="Rossmann-like_a/b/a_fold"/>
</dbReference>
<accession>A0A0R3C304</accession>
<dbReference type="GO" id="GO:0009435">
    <property type="term" value="P:NAD+ biosynthetic process"/>
    <property type="evidence" value="ECO:0007669"/>
    <property type="project" value="UniProtKB-UniRule"/>
</dbReference>
<dbReference type="InterPro" id="IPR003010">
    <property type="entry name" value="C-N_Hydrolase"/>
</dbReference>
<keyword evidence="6 7" id="KW-0520">NAD</keyword>
<dbReference type="CDD" id="cd07570">
    <property type="entry name" value="GAT_Gln-NAD-synth"/>
    <property type="match status" value="1"/>
</dbReference>
<dbReference type="STRING" id="108015.GA0061099_1004195"/>
<evidence type="ECO:0000256" key="4">
    <source>
        <dbReference type="ARBA" id="ARBA00022741"/>
    </source>
</evidence>
<evidence type="ECO:0000256" key="6">
    <source>
        <dbReference type="ARBA" id="ARBA00023027"/>
    </source>
</evidence>
<dbReference type="InterPro" id="IPR003694">
    <property type="entry name" value="NAD_synthase"/>
</dbReference>
<feature type="binding site" evidence="7">
    <location>
        <position position="530"/>
    </location>
    <ligand>
        <name>deamido-NAD(+)</name>
        <dbReference type="ChEBI" id="CHEBI:58437"/>
        <note>ligand shared between two neighboring subunits</note>
    </ligand>
</feature>
<evidence type="ECO:0000256" key="1">
    <source>
        <dbReference type="ARBA" id="ARBA00005188"/>
    </source>
</evidence>
<comment type="caution">
    <text evidence="13">The sequence shown here is derived from an EMBL/GenBank/DDBJ whole genome shotgun (WGS) entry which is preliminary data.</text>
</comment>
<comment type="pathway">
    <text evidence="1 7 8">Cofactor biosynthesis; NAD(+) biosynthesis; NAD(+) from deamido-NAD(+) (L-Gln route): step 1/1.</text>
</comment>
<comment type="caution">
    <text evidence="7">Lacks conserved residue(s) required for the propagation of feature annotation.</text>
</comment>
<proteinExistence type="inferred from homology"/>
<feature type="active site" description="For glutaminase activity" evidence="7">
    <location>
        <position position="117"/>
    </location>
</feature>
<dbReference type="GO" id="GO:0005524">
    <property type="term" value="F:ATP binding"/>
    <property type="evidence" value="ECO:0007669"/>
    <property type="project" value="UniProtKB-UniRule"/>
</dbReference>
<gene>
    <name evidence="7" type="primary">nadE</name>
    <name evidence="13" type="ORF">AOQ72_27785</name>
</gene>
<comment type="catalytic activity">
    <reaction evidence="7 8">
        <text>deamido-NAD(+) + L-glutamine + ATP + H2O = L-glutamate + AMP + diphosphate + NAD(+) + H(+)</text>
        <dbReference type="Rhea" id="RHEA:24384"/>
        <dbReference type="ChEBI" id="CHEBI:15377"/>
        <dbReference type="ChEBI" id="CHEBI:15378"/>
        <dbReference type="ChEBI" id="CHEBI:29985"/>
        <dbReference type="ChEBI" id="CHEBI:30616"/>
        <dbReference type="ChEBI" id="CHEBI:33019"/>
        <dbReference type="ChEBI" id="CHEBI:57540"/>
        <dbReference type="ChEBI" id="CHEBI:58359"/>
        <dbReference type="ChEBI" id="CHEBI:58437"/>
        <dbReference type="ChEBI" id="CHEBI:456215"/>
        <dbReference type="EC" id="6.3.5.1"/>
    </reaction>
</comment>
<feature type="active site" description="Proton acceptor; for glutaminase activity" evidence="7">
    <location>
        <position position="48"/>
    </location>
</feature>
<protein>
    <recommendedName>
        <fullName evidence="7 8">Glutamine-dependent NAD(+) synthetase</fullName>
        <ecNumber evidence="7 8">6.3.5.1</ecNumber>
    </recommendedName>
    <alternativeName>
        <fullName evidence="7 8">NAD(+) synthase [glutamine-hydrolyzing]</fullName>
    </alternativeName>
</protein>
<dbReference type="InterPro" id="IPR000132">
    <property type="entry name" value="Nitrilase/CN_hydratase_CS"/>
</dbReference>
<dbReference type="SUPFAM" id="SSF56317">
    <property type="entry name" value="Carbon-nitrogen hydrolase"/>
    <property type="match status" value="1"/>
</dbReference>
<comment type="function">
    <text evidence="7">Catalyzes the ATP-dependent amidation of deamido-NAD to form NAD. Uses L-glutamine as a nitrogen source.</text>
</comment>
<dbReference type="PIRSF" id="PIRSF006630">
    <property type="entry name" value="NADS_GAT"/>
    <property type="match status" value="1"/>
</dbReference>
<dbReference type="GO" id="GO:0008795">
    <property type="term" value="F:NAD+ synthase activity"/>
    <property type="evidence" value="ECO:0007669"/>
    <property type="project" value="UniProtKB-UniRule"/>
</dbReference>
<dbReference type="FunFam" id="3.40.50.620:FF:000106">
    <property type="entry name" value="Glutamine-dependent NAD(+) synthetase"/>
    <property type="match status" value="1"/>
</dbReference>